<gene>
    <name evidence="3" type="ORF">OESDEN_06319</name>
</gene>
<feature type="compositionally biased region" description="Basic residues" evidence="1">
    <location>
        <begin position="43"/>
        <end position="59"/>
    </location>
</feature>
<evidence type="ECO:0000313" key="3">
    <source>
        <dbReference type="EMBL" id="KHJ93764.1"/>
    </source>
</evidence>
<feature type="chain" id="PRO_5013288878" evidence="2">
    <location>
        <begin position="16"/>
        <end position="71"/>
    </location>
</feature>
<evidence type="ECO:0000256" key="2">
    <source>
        <dbReference type="SAM" id="SignalP"/>
    </source>
</evidence>
<evidence type="ECO:0000313" key="4">
    <source>
        <dbReference type="Proteomes" id="UP000053660"/>
    </source>
</evidence>
<organism evidence="3 4">
    <name type="scientific">Oesophagostomum dentatum</name>
    <name type="common">Nodular worm</name>
    <dbReference type="NCBI Taxonomy" id="61180"/>
    <lineage>
        <taxon>Eukaryota</taxon>
        <taxon>Metazoa</taxon>
        <taxon>Ecdysozoa</taxon>
        <taxon>Nematoda</taxon>
        <taxon>Chromadorea</taxon>
        <taxon>Rhabditida</taxon>
        <taxon>Rhabditina</taxon>
        <taxon>Rhabditomorpha</taxon>
        <taxon>Strongyloidea</taxon>
        <taxon>Strongylidae</taxon>
        <taxon>Oesophagostomum</taxon>
    </lineage>
</organism>
<name>A0A0B1T947_OESDE</name>
<feature type="signal peptide" evidence="2">
    <location>
        <begin position="1"/>
        <end position="15"/>
    </location>
</feature>
<proteinExistence type="predicted"/>
<feature type="region of interest" description="Disordered" evidence="1">
    <location>
        <begin position="23"/>
        <end position="71"/>
    </location>
</feature>
<evidence type="ECO:0000256" key="1">
    <source>
        <dbReference type="SAM" id="MobiDB-lite"/>
    </source>
</evidence>
<accession>A0A0B1T947</accession>
<sequence length="71" mass="8250">MRVLFVLALILMGAGITILPTLQQHHPGSSEQHHTHSSEERATRRKRFDHWGHGGHWRRFGGLGWWGHGHW</sequence>
<feature type="compositionally biased region" description="Basic and acidic residues" evidence="1">
    <location>
        <begin position="31"/>
        <end position="42"/>
    </location>
</feature>
<dbReference type="AlphaFoldDB" id="A0A0B1T947"/>
<keyword evidence="4" id="KW-1185">Reference proteome</keyword>
<dbReference type="EMBL" id="KN550614">
    <property type="protein sequence ID" value="KHJ93764.1"/>
    <property type="molecule type" value="Genomic_DNA"/>
</dbReference>
<feature type="compositionally biased region" description="Gly residues" evidence="1">
    <location>
        <begin position="61"/>
        <end position="71"/>
    </location>
</feature>
<keyword evidence="2" id="KW-0732">Signal</keyword>
<dbReference type="Proteomes" id="UP000053660">
    <property type="component" value="Unassembled WGS sequence"/>
</dbReference>
<reference evidence="3 4" key="1">
    <citation type="submission" date="2014-03" db="EMBL/GenBank/DDBJ databases">
        <title>Draft genome of the hookworm Oesophagostomum dentatum.</title>
        <authorList>
            <person name="Mitreva M."/>
        </authorList>
    </citation>
    <scope>NUCLEOTIDE SEQUENCE [LARGE SCALE GENOMIC DNA]</scope>
    <source>
        <strain evidence="3 4">OD-Hann</strain>
    </source>
</reference>
<protein>
    <submittedName>
        <fullName evidence="3">Uncharacterized protein</fullName>
    </submittedName>
</protein>